<dbReference type="EMBL" id="RQTK01000422">
    <property type="protein sequence ID" value="RUS79895.1"/>
    <property type="molecule type" value="Genomic_DNA"/>
</dbReference>
<evidence type="ECO:0000256" key="5">
    <source>
        <dbReference type="ARBA" id="ARBA00022685"/>
    </source>
</evidence>
<protein>
    <recommendedName>
        <fullName evidence="13">TGF-beta family profile domain-containing protein</fullName>
    </recommendedName>
</protein>
<feature type="region of interest" description="Disordered" evidence="11">
    <location>
        <begin position="546"/>
        <end position="683"/>
    </location>
</feature>
<dbReference type="GO" id="GO:0008083">
    <property type="term" value="F:growth factor activity"/>
    <property type="evidence" value="ECO:0007669"/>
    <property type="project" value="UniProtKB-KW"/>
</dbReference>
<feature type="compositionally biased region" description="Basic residues" evidence="11">
    <location>
        <begin position="588"/>
        <end position="597"/>
    </location>
</feature>
<keyword evidence="15" id="KW-1185">Reference proteome</keyword>
<evidence type="ECO:0000256" key="2">
    <source>
        <dbReference type="ARBA" id="ARBA00006656"/>
    </source>
</evidence>
<dbReference type="Proteomes" id="UP000271974">
    <property type="component" value="Unassembled WGS sequence"/>
</dbReference>
<evidence type="ECO:0000313" key="15">
    <source>
        <dbReference type="Proteomes" id="UP000271974"/>
    </source>
</evidence>
<feature type="compositionally biased region" description="Basic residues" evidence="11">
    <location>
        <begin position="546"/>
        <end position="556"/>
    </location>
</feature>
<dbReference type="InterPro" id="IPR001839">
    <property type="entry name" value="TGF-b_C"/>
</dbReference>
<feature type="compositionally biased region" description="Basic and acidic residues" evidence="11">
    <location>
        <begin position="651"/>
        <end position="668"/>
    </location>
</feature>
<name>A0A3S1BBW5_ELYCH</name>
<dbReference type="InterPro" id="IPR029034">
    <property type="entry name" value="Cystine-knot_cytokine"/>
</dbReference>
<dbReference type="PROSITE" id="PS51362">
    <property type="entry name" value="TGF_BETA_2"/>
    <property type="match status" value="1"/>
</dbReference>
<organism evidence="14 15">
    <name type="scientific">Elysia chlorotica</name>
    <name type="common">Eastern emerald elysia</name>
    <name type="synonym">Sea slug</name>
    <dbReference type="NCBI Taxonomy" id="188477"/>
    <lineage>
        <taxon>Eukaryota</taxon>
        <taxon>Metazoa</taxon>
        <taxon>Spiralia</taxon>
        <taxon>Lophotrochozoa</taxon>
        <taxon>Mollusca</taxon>
        <taxon>Gastropoda</taxon>
        <taxon>Heterobranchia</taxon>
        <taxon>Euthyneura</taxon>
        <taxon>Panpulmonata</taxon>
        <taxon>Sacoglossa</taxon>
        <taxon>Placobranchoidea</taxon>
        <taxon>Plakobranchidae</taxon>
        <taxon>Elysia</taxon>
    </lineage>
</organism>
<evidence type="ECO:0000256" key="6">
    <source>
        <dbReference type="ARBA" id="ARBA00022729"/>
    </source>
</evidence>
<evidence type="ECO:0000259" key="13">
    <source>
        <dbReference type="PROSITE" id="PS51362"/>
    </source>
</evidence>
<reference evidence="14 15" key="1">
    <citation type="submission" date="2019-01" db="EMBL/GenBank/DDBJ databases">
        <title>A draft genome assembly of the solar-powered sea slug Elysia chlorotica.</title>
        <authorList>
            <person name="Cai H."/>
            <person name="Li Q."/>
            <person name="Fang X."/>
            <person name="Li J."/>
            <person name="Curtis N.E."/>
            <person name="Altenburger A."/>
            <person name="Shibata T."/>
            <person name="Feng M."/>
            <person name="Maeda T."/>
            <person name="Schwartz J.A."/>
            <person name="Shigenobu S."/>
            <person name="Lundholm N."/>
            <person name="Nishiyama T."/>
            <person name="Yang H."/>
            <person name="Hasebe M."/>
            <person name="Li S."/>
            <person name="Pierce S.K."/>
            <person name="Wang J."/>
        </authorList>
    </citation>
    <scope>NUCLEOTIDE SEQUENCE [LARGE SCALE GENOMIC DNA]</scope>
    <source>
        <strain evidence="14">EC2010</strain>
        <tissue evidence="14">Whole organism of an adult</tissue>
    </source>
</reference>
<dbReference type="Gene3D" id="2.10.90.10">
    <property type="entry name" value="Cystine-knot cytokines"/>
    <property type="match status" value="1"/>
</dbReference>
<feature type="region of interest" description="Disordered" evidence="11">
    <location>
        <begin position="108"/>
        <end position="142"/>
    </location>
</feature>
<dbReference type="PANTHER" id="PTHR11848">
    <property type="entry name" value="TGF-BETA FAMILY"/>
    <property type="match status" value="1"/>
</dbReference>
<comment type="similarity">
    <text evidence="2 10">Belongs to the TGF-beta family.</text>
</comment>
<dbReference type="InterPro" id="IPR017948">
    <property type="entry name" value="TGFb_CS"/>
</dbReference>
<evidence type="ECO:0000256" key="9">
    <source>
        <dbReference type="ARBA" id="ARBA00023180"/>
    </source>
</evidence>
<evidence type="ECO:0000256" key="10">
    <source>
        <dbReference type="RuleBase" id="RU000354"/>
    </source>
</evidence>
<dbReference type="OrthoDB" id="5987191at2759"/>
<dbReference type="GO" id="GO:0005615">
    <property type="term" value="C:extracellular space"/>
    <property type="evidence" value="ECO:0007669"/>
    <property type="project" value="UniProtKB-KW"/>
</dbReference>
<feature type="compositionally biased region" description="Basic and acidic residues" evidence="11">
    <location>
        <begin position="613"/>
        <end position="627"/>
    </location>
</feature>
<evidence type="ECO:0000256" key="7">
    <source>
        <dbReference type="ARBA" id="ARBA00023030"/>
    </source>
</evidence>
<feature type="region of interest" description="Disordered" evidence="11">
    <location>
        <begin position="436"/>
        <end position="533"/>
    </location>
</feature>
<keyword evidence="7 10" id="KW-0339">Growth factor</keyword>
<dbReference type="SUPFAM" id="SSF57501">
    <property type="entry name" value="Cystine-knot cytokines"/>
    <property type="match status" value="1"/>
</dbReference>
<comment type="subcellular location">
    <subcellularLocation>
        <location evidence="1">Secreted</location>
    </subcellularLocation>
</comment>
<feature type="region of interest" description="Disordered" evidence="11">
    <location>
        <begin position="29"/>
        <end position="56"/>
    </location>
</feature>
<keyword evidence="5" id="KW-0165">Cleavage on pair of basic residues</keyword>
<dbReference type="InterPro" id="IPR015615">
    <property type="entry name" value="TGF-beta-rel"/>
</dbReference>
<feature type="compositionally biased region" description="Basic and acidic residues" evidence="11">
    <location>
        <begin position="563"/>
        <end position="572"/>
    </location>
</feature>
<evidence type="ECO:0000256" key="4">
    <source>
        <dbReference type="ARBA" id="ARBA00022525"/>
    </source>
</evidence>
<gene>
    <name evidence="14" type="ORF">EGW08_012333</name>
</gene>
<feature type="compositionally biased region" description="Polar residues" evidence="11">
    <location>
        <begin position="450"/>
        <end position="469"/>
    </location>
</feature>
<feature type="domain" description="TGF-beta family profile" evidence="13">
    <location>
        <begin position="665"/>
        <end position="790"/>
    </location>
</feature>
<dbReference type="InterPro" id="IPR001111">
    <property type="entry name" value="TGF-b_propeptide"/>
</dbReference>
<feature type="chain" id="PRO_5018784602" description="TGF-beta family profile domain-containing protein" evidence="12">
    <location>
        <begin position="24"/>
        <end position="790"/>
    </location>
</feature>
<dbReference type="Pfam" id="PF00688">
    <property type="entry name" value="TGFb_propeptide"/>
    <property type="match status" value="1"/>
</dbReference>
<evidence type="ECO:0000313" key="14">
    <source>
        <dbReference type="EMBL" id="RUS79895.1"/>
    </source>
</evidence>
<dbReference type="SMART" id="SM00204">
    <property type="entry name" value="TGFB"/>
    <property type="match status" value="1"/>
</dbReference>
<evidence type="ECO:0000256" key="11">
    <source>
        <dbReference type="SAM" id="MobiDB-lite"/>
    </source>
</evidence>
<evidence type="ECO:0000256" key="12">
    <source>
        <dbReference type="SAM" id="SignalP"/>
    </source>
</evidence>
<dbReference type="Pfam" id="PF00019">
    <property type="entry name" value="TGF_beta"/>
    <property type="match status" value="1"/>
</dbReference>
<evidence type="ECO:0000256" key="1">
    <source>
        <dbReference type="ARBA" id="ARBA00004613"/>
    </source>
</evidence>
<keyword evidence="6 12" id="KW-0732">Signal</keyword>
<feature type="compositionally biased region" description="Basic and acidic residues" evidence="11">
    <location>
        <begin position="133"/>
        <end position="142"/>
    </location>
</feature>
<dbReference type="PROSITE" id="PS00250">
    <property type="entry name" value="TGF_BETA_1"/>
    <property type="match status" value="1"/>
</dbReference>
<dbReference type="GO" id="GO:0005125">
    <property type="term" value="F:cytokine activity"/>
    <property type="evidence" value="ECO:0007669"/>
    <property type="project" value="UniProtKB-KW"/>
</dbReference>
<feature type="compositionally biased region" description="Polar residues" evidence="11">
    <location>
        <begin position="519"/>
        <end position="528"/>
    </location>
</feature>
<dbReference type="AlphaFoldDB" id="A0A3S1BBW5"/>
<dbReference type="PANTHER" id="PTHR11848:SF270">
    <property type="entry name" value="BONE MORPHOGENETIC PROTEIN 3-LIKE"/>
    <property type="match status" value="1"/>
</dbReference>
<keyword evidence="3" id="KW-0202">Cytokine</keyword>
<proteinExistence type="inferred from homology"/>
<evidence type="ECO:0000256" key="3">
    <source>
        <dbReference type="ARBA" id="ARBA00022514"/>
    </source>
</evidence>
<dbReference type="STRING" id="188477.A0A3S1BBW5"/>
<accession>A0A3S1BBW5</accession>
<dbReference type="FunFam" id="2.10.90.10:FF:000008">
    <property type="entry name" value="Bone morphogenetic protein 3"/>
    <property type="match status" value="1"/>
</dbReference>
<comment type="caution">
    <text evidence="14">The sequence shown here is derived from an EMBL/GenBank/DDBJ whole genome shotgun (WGS) entry which is preliminary data.</text>
</comment>
<feature type="compositionally biased region" description="Basic and acidic residues" evidence="11">
    <location>
        <begin position="113"/>
        <end position="124"/>
    </location>
</feature>
<keyword evidence="4" id="KW-0964">Secreted</keyword>
<dbReference type="CDD" id="cd13763">
    <property type="entry name" value="TGF_beta_BMP3_like"/>
    <property type="match status" value="1"/>
</dbReference>
<evidence type="ECO:0000256" key="8">
    <source>
        <dbReference type="ARBA" id="ARBA00023157"/>
    </source>
</evidence>
<feature type="compositionally biased region" description="Basic residues" evidence="11">
    <location>
        <begin position="628"/>
        <end position="643"/>
    </location>
</feature>
<feature type="signal peptide" evidence="12">
    <location>
        <begin position="1"/>
        <end position="23"/>
    </location>
</feature>
<keyword evidence="9" id="KW-0325">Glycoprotein</keyword>
<feature type="compositionally biased region" description="Basic and acidic residues" evidence="11">
    <location>
        <begin position="470"/>
        <end position="491"/>
    </location>
</feature>
<keyword evidence="8" id="KW-1015">Disulfide bond</keyword>
<sequence length="790" mass="89806">MMRFKERPLVLLVLLTQLHLGFCRHRNNDDLNNRELTDVSQSSQKDGLTRGPHYPGPKVPGIPISHLMDLSVLDPYNIMSGKSFESKETASLVQQIIPLKPTLVSALSQGVKPENRGESKDMSESKNSGFISEKTKPESSRKTALFEDKKLIRKKPKTQNLPIFHGALEEEWPLTDDADESVEYAGEITSGAGSRKSGRKAHRKNKNLFAKVERGRNTLLHEAVRKLLGFSETPPALGEESRYLPDPRRERRLPRYVKDLYKRFQSGEIGAASLAKGNTVRSIHTSVGSVKGQPMFLFNVSSVRPSEQLLSAEIHLYKRRLRRWTRSPGVELVLYQVAPHFLSEIGKITVLEASRPGWQWYDVTTAVGSCLAGRELRKPFVFGLSFRFSRGNKMRPLPLKKFGRHHSMPFLVVYSNETEAVNFEQLDHLAGRLFPQNKGGKLHEEDTNTTERNVLNQNNGEDFNINSNRNVHDSRGRNENKTKSEHGEKPRVVAVAPDFEPSTEGLVPSDPRDIDRSPKTSGSHNTDPGTLKPAVLHHFENRNKVLKHSHIRKRSLRTNEIPQDPKDYENYLKRQKKLQSKQQPSVTRARKASRHKLASKDENKTRLLPSPDEYAKYQKRQKQEDERRRRKNRRKRKKKHRSRYLSNSSQHELKTPSEWDSSSMDKSRSPPLGRSGEAQSASEDAALCGRRKLVVDFADIGWEDWIISPKSFQAHYCAGECPFPLTKRLRPSNHATIQSIVHAVGIYAQVPAPCCVPDQMSPITLLYFDEAKNVVLKNYPGMTVDSCACR</sequence>